<organism evidence="3">
    <name type="scientific">Noctiluca scintillans</name>
    <name type="common">Sea sparkle</name>
    <name type="synonym">Red tide dinoflagellate</name>
    <dbReference type="NCBI Taxonomy" id="2966"/>
    <lineage>
        <taxon>Eukaryota</taxon>
        <taxon>Sar</taxon>
        <taxon>Alveolata</taxon>
        <taxon>Dinophyceae</taxon>
        <taxon>Noctilucales</taxon>
        <taxon>Noctilucaceae</taxon>
        <taxon>Noctiluca</taxon>
    </lineage>
</organism>
<sequence length="388" mass="42509">MRSEEEEQPRSSAKGKAKAKGKASAKSTPKSKAKAKAKAVVKASPKAKAMSRTVDRVITKAKAKSKAMAKAKPKPKPQTKAKAKATPKVKVQVKTKIETIDLTPRRAGHGAVESLDDEPEESKPKAKARPKTNLRQKLLSELGERPIDELLADVRLRIEALQKLAEEAQFAEDQIAKEADRARKLVEDASAQVDEATQRETDAIENLRITREAQLEASNSALRALSEKSEAERCLDILELEAASRAKVKQLEDARQQAVEASEAARQAVQDAKAREKEMIEQMKATMVEQKEKEVRLMEQMRSDAAAEKDKAKEARLHNADVGGHAPVSEARALEKELSEVEKMRVLREKGRQARKAEVLGKGAKRKLDTAISISDSAGDVDGGVAQE</sequence>
<gene>
    <name evidence="3" type="ORF">NSCI0253_LOCUS35404</name>
</gene>
<evidence type="ECO:0000256" key="1">
    <source>
        <dbReference type="SAM" id="Coils"/>
    </source>
</evidence>
<proteinExistence type="predicted"/>
<dbReference type="AlphaFoldDB" id="A0A7S1FEH1"/>
<feature type="region of interest" description="Disordered" evidence="2">
    <location>
        <begin position="350"/>
        <end position="388"/>
    </location>
</feature>
<evidence type="ECO:0000256" key="2">
    <source>
        <dbReference type="SAM" id="MobiDB-lite"/>
    </source>
</evidence>
<feature type="region of interest" description="Disordered" evidence="2">
    <location>
        <begin position="301"/>
        <end position="328"/>
    </location>
</feature>
<protein>
    <submittedName>
        <fullName evidence="3">Uncharacterized protein</fullName>
    </submittedName>
</protein>
<feature type="compositionally biased region" description="Basic and acidic residues" evidence="2">
    <location>
        <begin position="301"/>
        <end position="319"/>
    </location>
</feature>
<feature type="coiled-coil region" evidence="1">
    <location>
        <begin position="151"/>
        <end position="206"/>
    </location>
</feature>
<keyword evidence="1" id="KW-0175">Coiled coil</keyword>
<reference evidence="3" key="1">
    <citation type="submission" date="2021-01" db="EMBL/GenBank/DDBJ databases">
        <authorList>
            <person name="Corre E."/>
            <person name="Pelletier E."/>
            <person name="Niang G."/>
            <person name="Scheremetjew M."/>
            <person name="Finn R."/>
            <person name="Kale V."/>
            <person name="Holt S."/>
            <person name="Cochrane G."/>
            <person name="Meng A."/>
            <person name="Brown T."/>
            <person name="Cohen L."/>
        </authorList>
    </citation>
    <scope>NUCLEOTIDE SEQUENCE</scope>
</reference>
<feature type="compositionally biased region" description="Basic residues" evidence="2">
    <location>
        <begin position="125"/>
        <end position="134"/>
    </location>
</feature>
<dbReference type="EMBL" id="HBFQ01049636">
    <property type="protein sequence ID" value="CAD8861049.1"/>
    <property type="molecule type" value="Transcribed_RNA"/>
</dbReference>
<feature type="region of interest" description="Disordered" evidence="2">
    <location>
        <begin position="1"/>
        <end position="134"/>
    </location>
</feature>
<evidence type="ECO:0000313" key="3">
    <source>
        <dbReference type="EMBL" id="CAD8861049.1"/>
    </source>
</evidence>
<accession>A0A7S1FEH1</accession>
<name>A0A7S1FEH1_NOCSC</name>
<feature type="compositionally biased region" description="Basic residues" evidence="2">
    <location>
        <begin position="59"/>
        <end position="93"/>
    </location>
</feature>
<feature type="compositionally biased region" description="Basic and acidic residues" evidence="2">
    <location>
        <begin position="350"/>
        <end position="359"/>
    </location>
</feature>
<feature type="compositionally biased region" description="Basic residues" evidence="2">
    <location>
        <begin position="13"/>
        <end position="39"/>
    </location>
</feature>